<evidence type="ECO:0000256" key="5">
    <source>
        <dbReference type="ARBA" id="ARBA00022519"/>
    </source>
</evidence>
<dbReference type="NCBIfam" id="TIGR01352">
    <property type="entry name" value="tonB_Cterm"/>
    <property type="match status" value="1"/>
</dbReference>
<keyword evidence="7" id="KW-0653">Protein transport</keyword>
<proteinExistence type="inferred from homology"/>
<evidence type="ECO:0000256" key="4">
    <source>
        <dbReference type="ARBA" id="ARBA00022475"/>
    </source>
</evidence>
<accession>A0ABY4JDT4</accession>
<dbReference type="PANTHER" id="PTHR33446">
    <property type="entry name" value="PROTEIN TONB-RELATED"/>
    <property type="match status" value="1"/>
</dbReference>
<dbReference type="Gene3D" id="2.20.110.10">
    <property type="entry name" value="Histone H3 K4-specific methyltransferase SET7/9 N-terminal domain"/>
    <property type="match status" value="1"/>
</dbReference>
<dbReference type="InterPro" id="IPR037682">
    <property type="entry name" value="TonB_C"/>
</dbReference>
<evidence type="ECO:0000256" key="10">
    <source>
        <dbReference type="SAM" id="SignalP"/>
    </source>
</evidence>
<evidence type="ECO:0000256" key="3">
    <source>
        <dbReference type="ARBA" id="ARBA00022448"/>
    </source>
</evidence>
<dbReference type="PANTHER" id="PTHR33446:SF2">
    <property type="entry name" value="PROTEIN TONB"/>
    <property type="match status" value="1"/>
</dbReference>
<dbReference type="RefSeq" id="WP_247976912.1">
    <property type="nucleotide sequence ID" value="NZ_CP095848.1"/>
</dbReference>
<reference evidence="12 13" key="1">
    <citation type="submission" date="2022-04" db="EMBL/GenBank/DDBJ databases">
        <title>Hymenobacter sp. isolated from the air.</title>
        <authorList>
            <person name="Won M."/>
            <person name="Lee C.-M."/>
            <person name="Woen H.-Y."/>
            <person name="Kwon S.-W."/>
        </authorList>
    </citation>
    <scope>NUCLEOTIDE SEQUENCE [LARGE SCALE GENOMIC DNA]</scope>
    <source>
        <strain evidence="13">5516 S-25</strain>
    </source>
</reference>
<name>A0ABY4JDT4_9BACT</name>
<evidence type="ECO:0000313" key="13">
    <source>
        <dbReference type="Proteomes" id="UP000829647"/>
    </source>
</evidence>
<evidence type="ECO:0000256" key="7">
    <source>
        <dbReference type="ARBA" id="ARBA00022927"/>
    </source>
</evidence>
<feature type="domain" description="TonB C-terminal" evidence="11">
    <location>
        <begin position="162"/>
        <end position="256"/>
    </location>
</feature>
<evidence type="ECO:0000256" key="9">
    <source>
        <dbReference type="ARBA" id="ARBA00023136"/>
    </source>
</evidence>
<comment type="subcellular location">
    <subcellularLocation>
        <location evidence="1">Cell inner membrane</location>
        <topology evidence="1">Single-pass membrane protein</topology>
        <orientation evidence="1">Periplasmic side</orientation>
    </subcellularLocation>
</comment>
<feature type="chain" id="PRO_5047233240" evidence="10">
    <location>
        <begin position="23"/>
        <end position="256"/>
    </location>
</feature>
<evidence type="ECO:0000256" key="8">
    <source>
        <dbReference type="ARBA" id="ARBA00022989"/>
    </source>
</evidence>
<evidence type="ECO:0000259" key="11">
    <source>
        <dbReference type="PROSITE" id="PS52015"/>
    </source>
</evidence>
<keyword evidence="6" id="KW-0812">Transmembrane</keyword>
<dbReference type="Pfam" id="PF07661">
    <property type="entry name" value="MORN_2"/>
    <property type="match status" value="3"/>
</dbReference>
<gene>
    <name evidence="12" type="ORF">MWH26_08825</name>
</gene>
<protein>
    <submittedName>
        <fullName evidence="12">TonB family protein</fullName>
    </submittedName>
</protein>
<keyword evidence="4" id="KW-1003">Cell membrane</keyword>
<keyword evidence="3" id="KW-0813">Transport</keyword>
<dbReference type="Gene3D" id="3.30.1150.10">
    <property type="match status" value="1"/>
</dbReference>
<keyword evidence="5" id="KW-0997">Cell inner membrane</keyword>
<comment type="similarity">
    <text evidence="2">Belongs to the TonB family.</text>
</comment>
<evidence type="ECO:0000313" key="12">
    <source>
        <dbReference type="EMBL" id="UPL50994.1"/>
    </source>
</evidence>
<evidence type="ECO:0000256" key="6">
    <source>
        <dbReference type="ARBA" id="ARBA00022692"/>
    </source>
</evidence>
<dbReference type="InterPro" id="IPR011652">
    <property type="entry name" value="MORN_2"/>
</dbReference>
<keyword evidence="9" id="KW-0472">Membrane</keyword>
<keyword evidence="13" id="KW-1185">Reference proteome</keyword>
<keyword evidence="8" id="KW-1133">Transmembrane helix</keyword>
<sequence length="256" mass="28319">MRLSSFSLSTVLALTLATAAQAQQPGQTLNDFYHQQPFLSTLGFGPGVQFRADTVRAETGPGAVVKKYFPSGQLYEQFVYANLKKGIMNGQHTRWYENGQVQLNEHYSADELNGELTTYYPTGTLKRRSTYTSGKQLTASSLTPDRAALPAPELLVFPEYPGGLMALLTTVQHRTNYPRPLIRQGVAGKVQVEFKVDTQGRVQQAHVRKSLHPDLDAEALRVVNSLHGWTPGRLDGELADVWFTLPVTFAIRQGGL</sequence>
<dbReference type="InterPro" id="IPR051045">
    <property type="entry name" value="TonB-dependent_transducer"/>
</dbReference>
<feature type="signal peptide" evidence="10">
    <location>
        <begin position="1"/>
        <end position="22"/>
    </location>
</feature>
<dbReference type="Proteomes" id="UP000829647">
    <property type="component" value="Chromosome"/>
</dbReference>
<organism evidence="12 13">
    <name type="scientific">Hymenobacter sublimis</name>
    <dbReference type="NCBI Taxonomy" id="2933777"/>
    <lineage>
        <taxon>Bacteria</taxon>
        <taxon>Pseudomonadati</taxon>
        <taxon>Bacteroidota</taxon>
        <taxon>Cytophagia</taxon>
        <taxon>Cytophagales</taxon>
        <taxon>Hymenobacteraceae</taxon>
        <taxon>Hymenobacter</taxon>
    </lineage>
</organism>
<dbReference type="PROSITE" id="PS52015">
    <property type="entry name" value="TONB_CTD"/>
    <property type="match status" value="1"/>
</dbReference>
<dbReference type="InterPro" id="IPR006260">
    <property type="entry name" value="TonB/TolA_C"/>
</dbReference>
<dbReference type="EMBL" id="CP095848">
    <property type="protein sequence ID" value="UPL50994.1"/>
    <property type="molecule type" value="Genomic_DNA"/>
</dbReference>
<dbReference type="Pfam" id="PF03544">
    <property type="entry name" value="TonB_C"/>
    <property type="match status" value="1"/>
</dbReference>
<dbReference type="SUPFAM" id="SSF74653">
    <property type="entry name" value="TolA/TonB C-terminal domain"/>
    <property type="match status" value="1"/>
</dbReference>
<evidence type="ECO:0000256" key="1">
    <source>
        <dbReference type="ARBA" id="ARBA00004383"/>
    </source>
</evidence>
<evidence type="ECO:0000256" key="2">
    <source>
        <dbReference type="ARBA" id="ARBA00006555"/>
    </source>
</evidence>
<dbReference type="SUPFAM" id="SSF82185">
    <property type="entry name" value="Histone H3 K4-specific methyltransferase SET7/9 N-terminal domain"/>
    <property type="match status" value="1"/>
</dbReference>
<keyword evidence="10" id="KW-0732">Signal</keyword>